<evidence type="ECO:0000256" key="1">
    <source>
        <dbReference type="SAM" id="MobiDB-lite"/>
    </source>
</evidence>
<keyword evidence="2" id="KW-1133">Transmembrane helix</keyword>
<dbReference type="InParanoid" id="V5FPU7"/>
<proteinExistence type="predicted"/>
<evidence type="ECO:0000313" key="4">
    <source>
        <dbReference type="Proteomes" id="UP000018001"/>
    </source>
</evidence>
<dbReference type="Proteomes" id="UP000018001">
    <property type="component" value="Unassembled WGS sequence"/>
</dbReference>
<feature type="region of interest" description="Disordered" evidence="1">
    <location>
        <begin position="74"/>
        <end position="97"/>
    </location>
</feature>
<name>V5FPU7_BYSSN</name>
<keyword evidence="2" id="KW-0472">Membrane</keyword>
<evidence type="ECO:0000313" key="3">
    <source>
        <dbReference type="EMBL" id="GAD93978.1"/>
    </source>
</evidence>
<dbReference type="HOGENOM" id="CLU_1749376_0_0_1"/>
<feature type="transmembrane region" description="Helical" evidence="2">
    <location>
        <begin position="125"/>
        <end position="147"/>
    </location>
</feature>
<keyword evidence="2" id="KW-0812">Transmembrane</keyword>
<evidence type="ECO:0000256" key="2">
    <source>
        <dbReference type="SAM" id="Phobius"/>
    </source>
</evidence>
<protein>
    <submittedName>
        <fullName evidence="3">Uncharacterized protein</fullName>
    </submittedName>
</protein>
<reference evidence="4" key="1">
    <citation type="journal article" date="2014" name="Genome Announc.">
        <title>Draft genome sequence of the formaldehyde-resistant fungus Byssochlamys spectabilis No. 5 (anamorph Paecilomyces variotii No. 5) (NBRC109023).</title>
        <authorList>
            <person name="Oka T."/>
            <person name="Ekino K."/>
            <person name="Fukuda K."/>
            <person name="Nomura Y."/>
        </authorList>
    </citation>
    <scope>NUCLEOTIDE SEQUENCE [LARGE SCALE GENOMIC DNA]</scope>
    <source>
        <strain evidence="4">No. 5 / NBRC 109023</strain>
    </source>
</reference>
<dbReference type="EMBL" id="BAUL01000073">
    <property type="protein sequence ID" value="GAD93978.1"/>
    <property type="molecule type" value="Genomic_DNA"/>
</dbReference>
<dbReference type="AlphaFoldDB" id="V5FPU7"/>
<gene>
    <name evidence="3" type="ORF">PVAR5_2598</name>
</gene>
<sequence>MALSASPPFAVSLTTEYSIVATPITIPVATSLTSTPAPALPLSYTTDYNGYRKDQSFNYLDSVAQSDDDIKATGYISASPRPESELRGARGGGRGRGGQIHGHGCTICHNSANSSHYWDMKGLNLVPLMVLYGCLVAGAGILFGGGLGA</sequence>
<organism evidence="3 4">
    <name type="scientific">Byssochlamys spectabilis (strain No. 5 / NBRC 109023)</name>
    <name type="common">Paecilomyces variotii</name>
    <dbReference type="NCBI Taxonomy" id="1356009"/>
    <lineage>
        <taxon>Eukaryota</taxon>
        <taxon>Fungi</taxon>
        <taxon>Dikarya</taxon>
        <taxon>Ascomycota</taxon>
        <taxon>Pezizomycotina</taxon>
        <taxon>Eurotiomycetes</taxon>
        <taxon>Eurotiomycetidae</taxon>
        <taxon>Eurotiales</taxon>
        <taxon>Thermoascaceae</taxon>
        <taxon>Paecilomyces</taxon>
    </lineage>
</organism>
<comment type="caution">
    <text evidence="3">The sequence shown here is derived from an EMBL/GenBank/DDBJ whole genome shotgun (WGS) entry which is preliminary data.</text>
</comment>
<keyword evidence="4" id="KW-1185">Reference proteome</keyword>
<accession>V5FPU7</accession>